<evidence type="ECO:0000313" key="3">
    <source>
        <dbReference type="EMBL" id="MEY1662909.1"/>
    </source>
</evidence>
<keyword evidence="1 3" id="KW-0378">Hydrolase</keyword>
<organism evidence="3 4">
    <name type="scientific">Isoalcanivorax beigongshangi</name>
    <dbReference type="NCBI Taxonomy" id="3238810"/>
    <lineage>
        <taxon>Bacteria</taxon>
        <taxon>Pseudomonadati</taxon>
        <taxon>Pseudomonadota</taxon>
        <taxon>Gammaproteobacteria</taxon>
        <taxon>Oceanospirillales</taxon>
        <taxon>Alcanivoracaceae</taxon>
        <taxon>Isoalcanivorax</taxon>
    </lineage>
</organism>
<accession>A0ABV4AJA9</accession>
<name>A0ABV4AJA9_9GAMM</name>
<dbReference type="PANTHER" id="PTHR11839:SF12">
    <property type="entry name" value="ADP COMPOUNDS HYDROLASE NUDE"/>
    <property type="match status" value="1"/>
</dbReference>
<keyword evidence="4" id="KW-1185">Reference proteome</keyword>
<dbReference type="InterPro" id="IPR000086">
    <property type="entry name" value="NUDIX_hydrolase_dom"/>
</dbReference>
<evidence type="ECO:0000259" key="2">
    <source>
        <dbReference type="PROSITE" id="PS51462"/>
    </source>
</evidence>
<sequence length="185" mass="20916">MQQKPEILETRLVARSRLFGVESMQLRFANGVERTYERLRTPPIPAVMVVPMLDADTVVMIREYCAGVEDYLITLPKGALDAGEDWREAGNRELQEEVGYAAGHLEKLKTFSLSPGYMGHHIHAVLAWDLKPSSLPGDEPEPLEVLTWKLSELEALLERDDCTEARVIAALYMARERLAEVRPWG</sequence>
<dbReference type="InterPro" id="IPR015797">
    <property type="entry name" value="NUDIX_hydrolase-like_dom_sf"/>
</dbReference>
<dbReference type="GO" id="GO:0016787">
    <property type="term" value="F:hydrolase activity"/>
    <property type="evidence" value="ECO:0007669"/>
    <property type="project" value="UniProtKB-KW"/>
</dbReference>
<dbReference type="CDD" id="cd24156">
    <property type="entry name" value="NUDIX_ADPRase_NudE"/>
    <property type="match status" value="1"/>
</dbReference>
<dbReference type="Gene3D" id="3.90.79.10">
    <property type="entry name" value="Nucleoside Triphosphate Pyrophosphohydrolase"/>
    <property type="match status" value="1"/>
</dbReference>
<evidence type="ECO:0000256" key="1">
    <source>
        <dbReference type="ARBA" id="ARBA00022801"/>
    </source>
</evidence>
<dbReference type="NCBIfam" id="NF008736">
    <property type="entry name" value="PRK11762.1"/>
    <property type="match status" value="1"/>
</dbReference>
<dbReference type="PANTHER" id="PTHR11839">
    <property type="entry name" value="UDP/ADP-SUGAR PYROPHOSPHATASE"/>
    <property type="match status" value="1"/>
</dbReference>
<feature type="domain" description="Nudix hydrolase" evidence="2">
    <location>
        <begin position="39"/>
        <end position="175"/>
    </location>
</feature>
<dbReference type="RefSeq" id="WP_369456179.1">
    <property type="nucleotide sequence ID" value="NZ_JBGCUO010000002.1"/>
</dbReference>
<comment type="caution">
    <text evidence="3">The sequence shown here is derived from an EMBL/GenBank/DDBJ whole genome shotgun (WGS) entry which is preliminary data.</text>
</comment>
<proteinExistence type="predicted"/>
<protein>
    <submittedName>
        <fullName evidence="3">ADP compounds hydrolase NudE</fullName>
        <ecNumber evidence="3">3.6.1.-</ecNumber>
    </submittedName>
</protein>
<gene>
    <name evidence="3" type="primary">nudE</name>
    <name evidence="3" type="ORF">AB5I84_12175</name>
</gene>
<dbReference type="EC" id="3.6.1.-" evidence="3"/>
<dbReference type="Proteomes" id="UP001562065">
    <property type="component" value="Unassembled WGS sequence"/>
</dbReference>
<evidence type="ECO:0000313" key="4">
    <source>
        <dbReference type="Proteomes" id="UP001562065"/>
    </source>
</evidence>
<dbReference type="PROSITE" id="PS51462">
    <property type="entry name" value="NUDIX"/>
    <property type="match status" value="1"/>
</dbReference>
<dbReference type="Pfam" id="PF00293">
    <property type="entry name" value="NUDIX"/>
    <property type="match status" value="1"/>
</dbReference>
<dbReference type="EMBL" id="JBGCUO010000002">
    <property type="protein sequence ID" value="MEY1662909.1"/>
    <property type="molecule type" value="Genomic_DNA"/>
</dbReference>
<dbReference type="SUPFAM" id="SSF55811">
    <property type="entry name" value="Nudix"/>
    <property type="match status" value="1"/>
</dbReference>
<reference evidence="3 4" key="1">
    <citation type="submission" date="2024-07" db="EMBL/GenBank/DDBJ databases">
        <authorList>
            <person name="Ren Q."/>
        </authorList>
    </citation>
    <scope>NUCLEOTIDE SEQUENCE [LARGE SCALE GENOMIC DNA]</scope>
    <source>
        <strain evidence="3 4">REN37</strain>
    </source>
</reference>